<keyword evidence="8" id="KW-0325">Glycoprotein</keyword>
<dbReference type="AlphaFoldDB" id="A0A6A7C1Y6"/>
<accession>A0A6A7C1Y6</accession>
<dbReference type="PANTHER" id="PTHR22762">
    <property type="entry name" value="ALPHA-GLUCOSIDASE"/>
    <property type="match status" value="1"/>
</dbReference>
<dbReference type="SUPFAM" id="SSF51445">
    <property type="entry name" value="(Trans)glycosidases"/>
    <property type="match status" value="1"/>
</dbReference>
<evidence type="ECO:0000256" key="2">
    <source>
        <dbReference type="ARBA" id="ARBA00001657"/>
    </source>
</evidence>
<feature type="domain" description="CBM20" evidence="17">
    <location>
        <begin position="488"/>
        <end position="592"/>
    </location>
</feature>
<dbReference type="Pfam" id="PF13802">
    <property type="entry name" value="Gal_mutarotas_2"/>
    <property type="match status" value="1"/>
</dbReference>
<dbReference type="InterPro" id="IPR048395">
    <property type="entry name" value="Glyco_hydro_31_C"/>
</dbReference>
<evidence type="ECO:0000256" key="3">
    <source>
        <dbReference type="ARBA" id="ARBA00004613"/>
    </source>
</evidence>
<evidence type="ECO:0000256" key="10">
    <source>
        <dbReference type="ARBA" id="ARBA00023295"/>
    </source>
</evidence>
<dbReference type="CDD" id="cd06602">
    <property type="entry name" value="GH31_MGAM_SI_GAA"/>
    <property type="match status" value="1"/>
</dbReference>
<dbReference type="SUPFAM" id="SSF49452">
    <property type="entry name" value="Starch-binding domain-like"/>
    <property type="match status" value="1"/>
</dbReference>
<dbReference type="InterPro" id="IPR000322">
    <property type="entry name" value="Glyco_hydro_31_TIM"/>
</dbReference>
<evidence type="ECO:0000313" key="19">
    <source>
        <dbReference type="Proteomes" id="UP000799421"/>
    </source>
</evidence>
<protein>
    <submittedName>
        <fullName evidence="18">Glycoside hydrolase family 31 protein</fullName>
    </submittedName>
</protein>
<evidence type="ECO:0000256" key="15">
    <source>
        <dbReference type="SAM" id="MobiDB-lite"/>
    </source>
</evidence>
<dbReference type="GO" id="GO:0000272">
    <property type="term" value="P:polysaccharide catabolic process"/>
    <property type="evidence" value="ECO:0007669"/>
    <property type="project" value="UniProtKB-KW"/>
</dbReference>
<evidence type="ECO:0000256" key="8">
    <source>
        <dbReference type="ARBA" id="ARBA00023180"/>
    </source>
</evidence>
<feature type="region of interest" description="Disordered" evidence="15">
    <location>
        <begin position="1008"/>
        <end position="1030"/>
    </location>
</feature>
<feature type="compositionally biased region" description="Basic residues" evidence="15">
    <location>
        <begin position="1008"/>
        <end position="1020"/>
    </location>
</feature>
<comment type="catalytic activity">
    <reaction evidence="2">
        <text>Hydrolysis of terminal, non-reducing (1-&gt;4)-linked alpha-D-glucose residues with release of alpha-D-glucose.</text>
        <dbReference type="EC" id="3.2.1.20"/>
    </reaction>
</comment>
<evidence type="ECO:0000256" key="7">
    <source>
        <dbReference type="ARBA" id="ARBA00022801"/>
    </source>
</evidence>
<gene>
    <name evidence="18" type="ORF">K470DRAFT_215017</name>
</gene>
<dbReference type="Pfam" id="PF01055">
    <property type="entry name" value="Glyco_hydro_31_2nd"/>
    <property type="match status" value="1"/>
</dbReference>
<dbReference type="InterPro" id="IPR013783">
    <property type="entry name" value="Ig-like_fold"/>
</dbReference>
<evidence type="ECO:0000256" key="6">
    <source>
        <dbReference type="ARBA" id="ARBA00022729"/>
    </source>
</evidence>
<evidence type="ECO:0000256" key="16">
    <source>
        <dbReference type="SAM" id="SignalP"/>
    </source>
</evidence>
<dbReference type="Gene3D" id="2.60.40.1760">
    <property type="entry name" value="glycosyl hydrolase (family 31)"/>
    <property type="match status" value="1"/>
</dbReference>
<evidence type="ECO:0000256" key="1">
    <source>
        <dbReference type="ARBA" id="ARBA00000448"/>
    </source>
</evidence>
<dbReference type="PANTHER" id="PTHR22762:SF67">
    <property type="entry name" value="ALPHA_BETA-GLUCOSIDASE AGDC-RELATED"/>
    <property type="match status" value="1"/>
</dbReference>
<dbReference type="OrthoDB" id="5839090at2759"/>
<dbReference type="Gene3D" id="2.60.40.10">
    <property type="entry name" value="Immunoglobulins"/>
    <property type="match status" value="1"/>
</dbReference>
<reference evidence="18" key="1">
    <citation type="journal article" date="2020" name="Stud. Mycol.">
        <title>101 Dothideomycetes genomes: a test case for predicting lifestyles and emergence of pathogens.</title>
        <authorList>
            <person name="Haridas S."/>
            <person name="Albert R."/>
            <person name="Binder M."/>
            <person name="Bloem J."/>
            <person name="Labutti K."/>
            <person name="Salamov A."/>
            <person name="Andreopoulos B."/>
            <person name="Baker S."/>
            <person name="Barry K."/>
            <person name="Bills G."/>
            <person name="Bluhm B."/>
            <person name="Cannon C."/>
            <person name="Castanera R."/>
            <person name="Culley D."/>
            <person name="Daum C."/>
            <person name="Ezra D."/>
            <person name="Gonzalez J."/>
            <person name="Henrissat B."/>
            <person name="Kuo A."/>
            <person name="Liang C."/>
            <person name="Lipzen A."/>
            <person name="Lutzoni F."/>
            <person name="Magnuson J."/>
            <person name="Mondo S."/>
            <person name="Nolan M."/>
            <person name="Ohm R."/>
            <person name="Pangilinan J."/>
            <person name="Park H.-J."/>
            <person name="Ramirez L."/>
            <person name="Alfaro M."/>
            <person name="Sun H."/>
            <person name="Tritt A."/>
            <person name="Yoshinaga Y."/>
            <person name="Zwiers L.-H."/>
            <person name="Turgeon B."/>
            <person name="Goodwin S."/>
            <person name="Spatafora J."/>
            <person name="Crous P."/>
            <person name="Grigoriev I."/>
        </authorList>
    </citation>
    <scope>NUCLEOTIDE SEQUENCE</scope>
    <source>
        <strain evidence="18">CBS 480.64</strain>
    </source>
</reference>
<proteinExistence type="inferred from homology"/>
<evidence type="ECO:0000313" key="18">
    <source>
        <dbReference type="EMBL" id="KAF2861484.1"/>
    </source>
</evidence>
<dbReference type="GO" id="GO:2001070">
    <property type="term" value="F:starch binding"/>
    <property type="evidence" value="ECO:0007669"/>
    <property type="project" value="InterPro"/>
</dbReference>
<dbReference type="Proteomes" id="UP000799421">
    <property type="component" value="Unassembled WGS sequence"/>
</dbReference>
<evidence type="ECO:0000256" key="12">
    <source>
        <dbReference type="ARBA" id="ARBA00023326"/>
    </source>
</evidence>
<comment type="function">
    <text evidence="13">Glucosidase involved in the degradation of cellulosic biomass. Has both alpha- and beta-glucosidase activity.</text>
</comment>
<dbReference type="InterPro" id="IPR013784">
    <property type="entry name" value="Carb-bd-like_fold"/>
</dbReference>
<dbReference type="GO" id="GO:0008422">
    <property type="term" value="F:beta-glucosidase activity"/>
    <property type="evidence" value="ECO:0007669"/>
    <property type="project" value="UniProtKB-EC"/>
</dbReference>
<dbReference type="InterPro" id="IPR013780">
    <property type="entry name" value="Glyco_hydro_b"/>
</dbReference>
<evidence type="ECO:0000259" key="17">
    <source>
        <dbReference type="PROSITE" id="PS51166"/>
    </source>
</evidence>
<evidence type="ECO:0000256" key="9">
    <source>
        <dbReference type="ARBA" id="ARBA00023277"/>
    </source>
</evidence>
<comment type="catalytic activity">
    <reaction evidence="1">
        <text>Hydrolysis of terminal, non-reducing beta-D-glucosyl residues with release of beta-D-glucose.</text>
        <dbReference type="EC" id="3.2.1.21"/>
    </reaction>
</comment>
<dbReference type="GO" id="GO:0005576">
    <property type="term" value="C:extracellular region"/>
    <property type="evidence" value="ECO:0007669"/>
    <property type="project" value="UniProtKB-SubCell"/>
</dbReference>
<dbReference type="Gene3D" id="3.20.20.80">
    <property type="entry name" value="Glycosidases"/>
    <property type="match status" value="2"/>
</dbReference>
<evidence type="ECO:0000256" key="14">
    <source>
        <dbReference type="RuleBase" id="RU361185"/>
    </source>
</evidence>
<dbReference type="SUPFAM" id="SSF74650">
    <property type="entry name" value="Galactose mutarotase-like"/>
    <property type="match status" value="1"/>
</dbReference>
<evidence type="ECO:0000256" key="5">
    <source>
        <dbReference type="ARBA" id="ARBA00022525"/>
    </source>
</evidence>
<dbReference type="Pfam" id="PF21365">
    <property type="entry name" value="Glyco_hydro_31_3rd"/>
    <property type="match status" value="1"/>
</dbReference>
<feature type="chain" id="PRO_5025544847" evidence="16">
    <location>
        <begin position="23"/>
        <end position="1030"/>
    </location>
</feature>
<evidence type="ECO:0000256" key="13">
    <source>
        <dbReference type="ARBA" id="ARBA00025512"/>
    </source>
</evidence>
<organism evidence="18 19">
    <name type="scientific">Piedraia hortae CBS 480.64</name>
    <dbReference type="NCBI Taxonomy" id="1314780"/>
    <lineage>
        <taxon>Eukaryota</taxon>
        <taxon>Fungi</taxon>
        <taxon>Dikarya</taxon>
        <taxon>Ascomycota</taxon>
        <taxon>Pezizomycotina</taxon>
        <taxon>Dothideomycetes</taxon>
        <taxon>Dothideomycetidae</taxon>
        <taxon>Capnodiales</taxon>
        <taxon>Piedraiaceae</taxon>
        <taxon>Piedraia</taxon>
    </lineage>
</organism>
<name>A0A6A7C1Y6_9PEZI</name>
<dbReference type="InterPro" id="IPR011013">
    <property type="entry name" value="Gal_mutarotase_sf_dom"/>
</dbReference>
<dbReference type="GO" id="GO:0071555">
    <property type="term" value="P:cell wall organization"/>
    <property type="evidence" value="ECO:0007669"/>
    <property type="project" value="UniProtKB-KW"/>
</dbReference>
<keyword evidence="7 14" id="KW-0378">Hydrolase</keyword>
<keyword evidence="5" id="KW-0964">Secreted</keyword>
<dbReference type="InterPro" id="IPR017853">
    <property type="entry name" value="GH"/>
</dbReference>
<dbReference type="Gene3D" id="2.60.40.1180">
    <property type="entry name" value="Golgi alpha-mannosidase II"/>
    <property type="match status" value="2"/>
</dbReference>
<dbReference type="SUPFAM" id="SSF51011">
    <property type="entry name" value="Glycosyl hydrolase domain"/>
    <property type="match status" value="1"/>
</dbReference>
<dbReference type="CDD" id="cd14752">
    <property type="entry name" value="GH31_N"/>
    <property type="match status" value="1"/>
</dbReference>
<keyword evidence="12" id="KW-0624">Polysaccharide degradation</keyword>
<dbReference type="Pfam" id="PF00686">
    <property type="entry name" value="CBM_20"/>
    <property type="match status" value="1"/>
</dbReference>
<dbReference type="PROSITE" id="PS51166">
    <property type="entry name" value="CBM20"/>
    <property type="match status" value="1"/>
</dbReference>
<feature type="region of interest" description="Disordered" evidence="15">
    <location>
        <begin position="575"/>
        <end position="597"/>
    </location>
</feature>
<dbReference type="InterPro" id="IPR025887">
    <property type="entry name" value="Glyco_hydro_31_N_dom"/>
</dbReference>
<evidence type="ECO:0000256" key="11">
    <source>
        <dbReference type="ARBA" id="ARBA00023316"/>
    </source>
</evidence>
<comment type="subcellular location">
    <subcellularLocation>
        <location evidence="3">Secreted</location>
    </subcellularLocation>
</comment>
<dbReference type="InterPro" id="IPR002044">
    <property type="entry name" value="CBM20"/>
</dbReference>
<comment type="similarity">
    <text evidence="4 14">Belongs to the glycosyl hydrolase 31 family.</text>
</comment>
<dbReference type="SMART" id="SM01065">
    <property type="entry name" value="CBM_2"/>
    <property type="match status" value="1"/>
</dbReference>
<dbReference type="EMBL" id="MU005972">
    <property type="protein sequence ID" value="KAF2861484.1"/>
    <property type="molecule type" value="Genomic_DNA"/>
</dbReference>
<dbReference type="GO" id="GO:0004558">
    <property type="term" value="F:alpha-1,4-glucosidase activity"/>
    <property type="evidence" value="ECO:0007669"/>
    <property type="project" value="UniProtKB-EC"/>
</dbReference>
<keyword evidence="6 16" id="KW-0732">Signal</keyword>
<feature type="signal peptide" evidence="16">
    <location>
        <begin position="1"/>
        <end position="22"/>
    </location>
</feature>
<evidence type="ECO:0000256" key="4">
    <source>
        <dbReference type="ARBA" id="ARBA00007806"/>
    </source>
</evidence>
<sequence length="1030" mass="113457">MVVTGLLSALCTLTPFLGAVNAGPAPAVVPRQASGGSLSSCPGYKASNVAKTPSGLKADLTLAGSPCNAYGTDLKDLTLTVEYQTDERLHVLIQDKANQVYQVPSQVFPRPSAQPYSGSGTNGSDLVFNYKESPFSFSVTRRSNGEVLFDSSAASLVFESQYVRLRTSLPANPSLYGLGEHTDPFMLNTTNYTRTIWNRDSYGIPPGTNLYGDHKVYFDHRGSKGTHAVYLLNSNGADIRIDNDGGANQYLEYNLLGGVLDFYFVSGPTPVEAARQFSQVVGKTTLMPYWGYGLHQCRYGYRDIYEVAEVVANYSRAGIPLETMWTDIDYMYLRRTFTLDQERFFFSYVREFVNELHNRHQHYVVMVDPAVAYQNSSTFNDGLDLDVYVKRTNGSVFEGVVWPGRTVYPDWFHPNAQKFWTNEFAKFFDEGSGVDIDALWIDMNEASNFCPYPCSDPVGYAIQQGDPPRPPPIRMGSPRPLPEFGPDFQLRCRAEVTFNVNATTFYGENIVLLGNIPSMGSNDISNAVALSADTYPIWSVTIDVPADVDISYQYLRAEPDGSYIYESTNRTIRGGDCNSTGQVTNDEITTSSPTGSSKVKRNIAAVNAPAVNARRQTAGNQKGLPGRDLISPAYEINNAAGSISNHTLQSDLVHYGGWVDYDTHDLYGAMMSEASRQAMLARRPGLRPMVITRSTFSGSGRQVGHWLGDNLSLWSHYLFSISGLLQFNALYQFGMVGSDVCGFGMSTNVLLCARWAMLGAFSTFYRNHADIAGISQEFYRWPIVEQAAKNAIEIRYKLLDYIYTAVNTQHADGTPALQPMFFVYPEDAKCNALQYQYFYGPSLMVAPVTQENSTTTEIYLPNDLFYDYYTQEPVHGQGSTVTLTDVAYDTIPLYYRGGSIVPQRVESAITTTALRTKDFELIIAPSANGTARGSLYLDDGVSIEQPATSDIKFEYSGRTLKMSGTFGYSTKSAIAGITILGSGSGNGTSGGYGGYGSYGGHHSYPGHRGKPRGHMMKHRIPLTGPTTIHI</sequence>
<keyword evidence="19" id="KW-1185">Reference proteome</keyword>
<keyword evidence="11" id="KW-0961">Cell wall biogenesis/degradation</keyword>
<keyword evidence="9" id="KW-0119">Carbohydrate metabolism</keyword>
<keyword evidence="10 14" id="KW-0326">Glycosidase</keyword>